<accession>A0A327L7B8</accession>
<keyword evidence="2" id="KW-1185">Reference proteome</keyword>
<name>A0A327L7B8_9BRAD</name>
<proteinExistence type="predicted"/>
<dbReference type="RefSeq" id="WP_111417197.1">
    <property type="nucleotide sequence ID" value="NZ_NPEX01000004.1"/>
</dbReference>
<sequence length="217" mass="24174">MSDPPKAKPVCGYTSHEIRDILCRIGDEIWPPRDFASRLMLPPREGAELAQALLAQGYVEPTKGWRADIGRPSGLELTPLGRRLTRQSRLRPISRECAAAIIGEIPARIDDANSRSAFMHRIVDAHVVGSWCRGDDEVSVVDVAVRLVLKGDLAQRTKGITDPDDTAAQLLVRWLLASVSDVLSLVKRRTPHLRVYDYRRSSSLGSWTERIYPPTEG</sequence>
<dbReference type="Proteomes" id="UP000249130">
    <property type="component" value="Unassembled WGS sequence"/>
</dbReference>
<comment type="caution">
    <text evidence="1">The sequence shown here is derived from an EMBL/GenBank/DDBJ whole genome shotgun (WGS) entry which is preliminary data.</text>
</comment>
<dbReference type="EMBL" id="NPEX01000004">
    <property type="protein sequence ID" value="RAI45945.1"/>
    <property type="molecule type" value="Genomic_DNA"/>
</dbReference>
<reference evidence="1 2" key="1">
    <citation type="submission" date="2017-07" db="EMBL/GenBank/DDBJ databases">
        <title>Draft Genome Sequences of Select Purple Nonsulfur Bacteria.</title>
        <authorList>
            <person name="Lasarre B."/>
            <person name="Mckinlay J.B."/>
        </authorList>
    </citation>
    <scope>NUCLEOTIDE SEQUENCE [LARGE SCALE GENOMIC DNA]</scope>
    <source>
        <strain evidence="1 2">DSM 5909</strain>
    </source>
</reference>
<organism evidence="1 2">
    <name type="scientific">Rhodoplanes roseus</name>
    <dbReference type="NCBI Taxonomy" id="29409"/>
    <lineage>
        <taxon>Bacteria</taxon>
        <taxon>Pseudomonadati</taxon>
        <taxon>Pseudomonadota</taxon>
        <taxon>Alphaproteobacteria</taxon>
        <taxon>Hyphomicrobiales</taxon>
        <taxon>Nitrobacteraceae</taxon>
        <taxon>Rhodoplanes</taxon>
    </lineage>
</organism>
<dbReference type="AlphaFoldDB" id="A0A327L7B8"/>
<gene>
    <name evidence="1" type="ORF">CH341_01130</name>
</gene>
<evidence type="ECO:0000313" key="2">
    <source>
        <dbReference type="Proteomes" id="UP000249130"/>
    </source>
</evidence>
<evidence type="ECO:0000313" key="1">
    <source>
        <dbReference type="EMBL" id="RAI45945.1"/>
    </source>
</evidence>
<protein>
    <submittedName>
        <fullName evidence="1">Uncharacterized protein</fullName>
    </submittedName>
</protein>